<proteinExistence type="predicted"/>
<dbReference type="RefSeq" id="WP_058858751.1">
    <property type="nucleotide sequence ID" value="NZ_BJZR01000014.1"/>
</dbReference>
<dbReference type="InterPro" id="IPR016040">
    <property type="entry name" value="NAD(P)-bd_dom"/>
</dbReference>
<dbReference type="PANTHER" id="PTHR43355:SF2">
    <property type="entry name" value="FLAVIN REDUCTASE (NADPH)"/>
    <property type="match status" value="1"/>
</dbReference>
<reference evidence="3 5" key="2">
    <citation type="submission" date="2019-07" db="EMBL/GenBank/DDBJ databases">
        <title>Whole genome shotgun sequence of Kocuria flava NBRC 107626.</title>
        <authorList>
            <person name="Hosoyama A."/>
            <person name="Uohara A."/>
            <person name="Ohji S."/>
            <person name="Ichikawa N."/>
        </authorList>
    </citation>
    <scope>NUCLEOTIDE SEQUENCE [LARGE SCALE GENOMIC DNA]</scope>
    <source>
        <strain evidence="3 5">NBRC 107626</strain>
    </source>
</reference>
<reference evidence="2 4" key="1">
    <citation type="submission" date="2015-11" db="EMBL/GenBank/DDBJ databases">
        <title>Complete Genome Sequence of Kocuria flava strain HO-9041.</title>
        <authorList>
            <person name="Zhou M."/>
            <person name="Dai J."/>
        </authorList>
    </citation>
    <scope>NUCLEOTIDE SEQUENCE [LARGE SCALE GENOMIC DNA]</scope>
    <source>
        <strain evidence="2 4">HO-9041</strain>
    </source>
</reference>
<dbReference type="Proteomes" id="UP000321155">
    <property type="component" value="Unassembled WGS sequence"/>
</dbReference>
<dbReference type="Gene3D" id="3.40.50.720">
    <property type="entry name" value="NAD(P)-binding Rossmann-like Domain"/>
    <property type="match status" value="1"/>
</dbReference>
<dbReference type="KEGG" id="kfv:AS188_10160"/>
<dbReference type="GO" id="GO:0016646">
    <property type="term" value="F:oxidoreductase activity, acting on the CH-NH group of donors, NAD or NADP as acceptor"/>
    <property type="evidence" value="ECO:0007669"/>
    <property type="project" value="TreeGrafter"/>
</dbReference>
<accession>A0A0U3GIR1</accession>
<dbReference type="PANTHER" id="PTHR43355">
    <property type="entry name" value="FLAVIN REDUCTASE (NADPH)"/>
    <property type="match status" value="1"/>
</dbReference>
<dbReference type="AlphaFoldDB" id="A0A0U3GIR1"/>
<dbReference type="EMBL" id="CP013254">
    <property type="protein sequence ID" value="ALU40046.1"/>
    <property type="molecule type" value="Genomic_DNA"/>
</dbReference>
<dbReference type="InterPro" id="IPR051606">
    <property type="entry name" value="Polyketide_Oxido-like"/>
</dbReference>
<dbReference type="Pfam" id="PF13460">
    <property type="entry name" value="NAD_binding_10"/>
    <property type="match status" value="1"/>
</dbReference>
<evidence type="ECO:0000313" key="5">
    <source>
        <dbReference type="Proteomes" id="UP000321155"/>
    </source>
</evidence>
<organism evidence="2 4">
    <name type="scientific">Kocuria flava</name>
    <dbReference type="NCBI Taxonomy" id="446860"/>
    <lineage>
        <taxon>Bacteria</taxon>
        <taxon>Bacillati</taxon>
        <taxon>Actinomycetota</taxon>
        <taxon>Actinomycetes</taxon>
        <taxon>Micrococcales</taxon>
        <taxon>Micrococcaceae</taxon>
        <taxon>Kocuria</taxon>
    </lineage>
</organism>
<gene>
    <name evidence="2" type="ORF">AS188_10160</name>
    <name evidence="3" type="ORF">KFL01_08370</name>
</gene>
<dbReference type="InterPro" id="IPR036291">
    <property type="entry name" value="NAD(P)-bd_dom_sf"/>
</dbReference>
<evidence type="ECO:0000259" key="1">
    <source>
        <dbReference type="Pfam" id="PF13460"/>
    </source>
</evidence>
<sequence>MTRIAVLGGTGYAGSHIVAEAARRGHEVTSYSRTTPAEPVDGVAYVTGSVFDDAFLAQVVAEAEVVIETLSPRGELEGKLEGVMDRLIDRVRAAGVRLGVIGGAGSLRVAEGGPKLMDTEGFPAEILSEVRTGEALLETLRGTEEDLDWFYVSPAGGFGAWAPGEATGRFRIGGDVLLIDEEGNSFISGADLATAVVDEIETPTHSRRRFTVAY</sequence>
<dbReference type="SUPFAM" id="SSF51735">
    <property type="entry name" value="NAD(P)-binding Rossmann-fold domains"/>
    <property type="match status" value="1"/>
</dbReference>
<dbReference type="EMBL" id="BJZR01000014">
    <property type="protein sequence ID" value="GEO91531.1"/>
    <property type="molecule type" value="Genomic_DNA"/>
</dbReference>
<name>A0A0U3GIR1_9MICC</name>
<dbReference type="STRING" id="446860.AS188_10160"/>
<evidence type="ECO:0000313" key="4">
    <source>
        <dbReference type="Proteomes" id="UP000057181"/>
    </source>
</evidence>
<dbReference type="Proteomes" id="UP000057181">
    <property type="component" value="Chromosome"/>
</dbReference>
<feature type="domain" description="NAD(P)-binding" evidence="1">
    <location>
        <begin position="8"/>
        <end position="203"/>
    </location>
</feature>
<keyword evidence="5" id="KW-1185">Reference proteome</keyword>
<dbReference type="OrthoDB" id="3191258at2"/>
<evidence type="ECO:0000313" key="2">
    <source>
        <dbReference type="EMBL" id="ALU40046.1"/>
    </source>
</evidence>
<evidence type="ECO:0000313" key="3">
    <source>
        <dbReference type="EMBL" id="GEO91531.1"/>
    </source>
</evidence>
<protein>
    <submittedName>
        <fullName evidence="2">NAD-dependent epimerase</fullName>
    </submittedName>
</protein>